<sequence length="104" mass="11294">MKCVRVTEPAEFDGLAARALAEARDVFVLFFGRELAATGESWCPDCVIADPAVRKAVGKVEGAVLLEVPVDPRSDAASPTAVFRKRADIRLDRVPTLLRWTPDG</sequence>
<accession>A0ACC1KVP0</accession>
<keyword evidence="2" id="KW-1185">Reference proteome</keyword>
<evidence type="ECO:0000313" key="1">
    <source>
        <dbReference type="EMBL" id="KAJ2796143.1"/>
    </source>
</evidence>
<proteinExistence type="predicted"/>
<organism evidence="1 2">
    <name type="scientific">Coemansia helicoidea</name>
    <dbReference type="NCBI Taxonomy" id="1286919"/>
    <lineage>
        <taxon>Eukaryota</taxon>
        <taxon>Fungi</taxon>
        <taxon>Fungi incertae sedis</taxon>
        <taxon>Zoopagomycota</taxon>
        <taxon>Kickxellomycotina</taxon>
        <taxon>Kickxellomycetes</taxon>
        <taxon>Kickxellales</taxon>
        <taxon>Kickxellaceae</taxon>
        <taxon>Coemansia</taxon>
    </lineage>
</organism>
<evidence type="ECO:0000313" key="2">
    <source>
        <dbReference type="Proteomes" id="UP001140087"/>
    </source>
</evidence>
<reference evidence="1" key="1">
    <citation type="submission" date="2022-07" db="EMBL/GenBank/DDBJ databases">
        <title>Phylogenomic reconstructions and comparative analyses of Kickxellomycotina fungi.</title>
        <authorList>
            <person name="Reynolds N.K."/>
            <person name="Stajich J.E."/>
            <person name="Barry K."/>
            <person name="Grigoriev I.V."/>
            <person name="Crous P."/>
            <person name="Smith M.E."/>
        </authorList>
    </citation>
    <scope>NUCLEOTIDE SEQUENCE</scope>
    <source>
        <strain evidence="1">BCRC 34780</strain>
    </source>
</reference>
<comment type="caution">
    <text evidence="1">The sequence shown here is derived from an EMBL/GenBank/DDBJ whole genome shotgun (WGS) entry which is preliminary data.</text>
</comment>
<feature type="non-terminal residue" evidence="1">
    <location>
        <position position="104"/>
    </location>
</feature>
<dbReference type="EMBL" id="JANBUN010001960">
    <property type="protein sequence ID" value="KAJ2796143.1"/>
    <property type="molecule type" value="Genomic_DNA"/>
</dbReference>
<dbReference type="Proteomes" id="UP001140087">
    <property type="component" value="Unassembled WGS sequence"/>
</dbReference>
<protein>
    <submittedName>
        <fullName evidence="1">Uncharacterized protein</fullName>
    </submittedName>
</protein>
<gene>
    <name evidence="1" type="ORF">H4R21_004830</name>
</gene>
<name>A0ACC1KVP0_9FUNG</name>